<evidence type="ECO:0000313" key="9">
    <source>
        <dbReference type="Proteomes" id="UP001269819"/>
    </source>
</evidence>
<dbReference type="Proteomes" id="UP001269819">
    <property type="component" value="Unassembled WGS sequence"/>
</dbReference>
<evidence type="ECO:0000256" key="5">
    <source>
        <dbReference type="ARBA" id="ARBA00022989"/>
    </source>
</evidence>
<evidence type="ECO:0000256" key="1">
    <source>
        <dbReference type="ARBA" id="ARBA00004651"/>
    </source>
</evidence>
<gene>
    <name evidence="8" type="ORF">RYS15_13725</name>
</gene>
<keyword evidence="4 7" id="KW-0812">Transmembrane</keyword>
<feature type="transmembrane region" description="Helical" evidence="7">
    <location>
        <begin position="408"/>
        <end position="429"/>
    </location>
</feature>
<feature type="transmembrane region" description="Helical" evidence="7">
    <location>
        <begin position="170"/>
        <end position="188"/>
    </location>
</feature>
<dbReference type="Pfam" id="PF13440">
    <property type="entry name" value="Polysacc_synt_3"/>
    <property type="match status" value="1"/>
</dbReference>
<evidence type="ECO:0000256" key="3">
    <source>
        <dbReference type="ARBA" id="ARBA00022475"/>
    </source>
</evidence>
<accession>A0ABU3VZN1</accession>
<dbReference type="PANTHER" id="PTHR30250:SF10">
    <property type="entry name" value="LIPOPOLYSACCHARIDE BIOSYNTHESIS PROTEIN WZXC"/>
    <property type="match status" value="1"/>
</dbReference>
<dbReference type="RefSeq" id="WP_316974244.1">
    <property type="nucleotide sequence ID" value="NZ_JAWIIJ010000009.1"/>
</dbReference>
<reference evidence="8 9" key="1">
    <citation type="submission" date="2023-10" db="EMBL/GenBank/DDBJ databases">
        <title>Characteristics and mechanism of a salt-tolerant marine origin heterotrophic nitrifying- aerobic denitrifying bacteria Marinobacter xestospongiae HN1.</title>
        <authorList>
            <person name="Qi R."/>
        </authorList>
    </citation>
    <scope>NUCLEOTIDE SEQUENCE [LARGE SCALE GENOMIC DNA]</scope>
    <source>
        <strain evidence="8 9">HN1</strain>
    </source>
</reference>
<keyword evidence="9" id="KW-1185">Reference proteome</keyword>
<evidence type="ECO:0000256" key="4">
    <source>
        <dbReference type="ARBA" id="ARBA00022692"/>
    </source>
</evidence>
<evidence type="ECO:0000256" key="6">
    <source>
        <dbReference type="ARBA" id="ARBA00023136"/>
    </source>
</evidence>
<comment type="caution">
    <text evidence="8">The sequence shown here is derived from an EMBL/GenBank/DDBJ whole genome shotgun (WGS) entry which is preliminary data.</text>
</comment>
<feature type="transmembrane region" description="Helical" evidence="7">
    <location>
        <begin position="377"/>
        <end position="396"/>
    </location>
</feature>
<proteinExistence type="inferred from homology"/>
<comment type="subcellular location">
    <subcellularLocation>
        <location evidence="1">Cell membrane</location>
        <topology evidence="1">Multi-pass membrane protein</topology>
    </subcellularLocation>
</comment>
<feature type="transmembrane region" description="Helical" evidence="7">
    <location>
        <begin position="286"/>
        <end position="314"/>
    </location>
</feature>
<feature type="transmembrane region" description="Helical" evidence="7">
    <location>
        <begin position="352"/>
        <end position="371"/>
    </location>
</feature>
<name>A0ABU3VZN1_9GAMM</name>
<keyword evidence="3" id="KW-1003">Cell membrane</keyword>
<evidence type="ECO:0000313" key="8">
    <source>
        <dbReference type="EMBL" id="MDV2079744.1"/>
    </source>
</evidence>
<evidence type="ECO:0000256" key="7">
    <source>
        <dbReference type="SAM" id="Phobius"/>
    </source>
</evidence>
<feature type="transmembrane region" description="Helical" evidence="7">
    <location>
        <begin position="147"/>
        <end position="164"/>
    </location>
</feature>
<protein>
    <submittedName>
        <fullName evidence="8">Lipopolysaccharide biosynthesis protein</fullName>
    </submittedName>
</protein>
<organism evidence="8 9">
    <name type="scientific">Marinobacter xestospongiae</name>
    <dbReference type="NCBI Taxonomy" id="994319"/>
    <lineage>
        <taxon>Bacteria</taxon>
        <taxon>Pseudomonadati</taxon>
        <taxon>Pseudomonadota</taxon>
        <taxon>Gammaproteobacteria</taxon>
        <taxon>Pseudomonadales</taxon>
        <taxon>Marinobacteraceae</taxon>
        <taxon>Marinobacter</taxon>
    </lineage>
</organism>
<dbReference type="PANTHER" id="PTHR30250">
    <property type="entry name" value="PST FAMILY PREDICTED COLANIC ACID TRANSPORTER"/>
    <property type="match status" value="1"/>
</dbReference>
<dbReference type="EMBL" id="JAWIIJ010000009">
    <property type="protein sequence ID" value="MDV2079744.1"/>
    <property type="molecule type" value="Genomic_DNA"/>
</dbReference>
<evidence type="ECO:0000256" key="2">
    <source>
        <dbReference type="ARBA" id="ARBA00007430"/>
    </source>
</evidence>
<keyword evidence="5 7" id="KW-1133">Transmembrane helix</keyword>
<comment type="similarity">
    <text evidence="2">Belongs to the polysaccharide synthase family.</text>
</comment>
<dbReference type="InterPro" id="IPR050833">
    <property type="entry name" value="Poly_Biosynth_Transport"/>
</dbReference>
<dbReference type="CDD" id="cd13127">
    <property type="entry name" value="MATE_tuaB_like"/>
    <property type="match status" value="1"/>
</dbReference>
<sequence>MSAGFRVIRSAALLLGLQVIQRGLGIISTLILARLLTPEHFGIVALVTIALQFFELLVETGNQQYIVQKKHLSDDDLHTAWSLDVVIKSSVAVLIIASSPALARYFDTPELTLALSVAALTLPIRALKTPGMMKLAREINYRPLFRLTLWQKSLSFITVIGLALVRPDHWAIIAGNVVSAVILAVGSYRVHSFRPRWTLVHAREQWQFSQWLLMRGLVGFTRSQIDNLLVSRFFGTEKLGGYNLVREISLLPALSAIIPMSEPLLAAIAERKDQAEVLAYRVRLSLAIMITLLTPITAIIMLFPEAIVALLLGSDWAAYGPLLRPFGLFFFTFCLFALTSDAVIAQGRVKPLFWFDVISTLTIIAALLLYGNSNLNTMAWLRGWLAVLTTAALMLLLNRWCQFGLQRLAFLCLPTATALLAALAAFLALAGRSSLSAAGEPIGVIELLWMGPLVLVSYGAVFIVACLLILRHTEEFRQVQELLGSLLTRNRHPGDAR</sequence>
<feature type="transmembrane region" description="Helical" evidence="7">
    <location>
        <begin position="41"/>
        <end position="58"/>
    </location>
</feature>
<feature type="transmembrane region" description="Helical" evidence="7">
    <location>
        <begin position="326"/>
        <end position="345"/>
    </location>
</feature>
<keyword evidence="6 7" id="KW-0472">Membrane</keyword>
<feature type="transmembrane region" description="Helical" evidence="7">
    <location>
        <begin position="449"/>
        <end position="470"/>
    </location>
</feature>